<organism evidence="1 2">
    <name type="scientific">Mycobacteroides abscessus subsp. massiliense</name>
    <dbReference type="NCBI Taxonomy" id="1962118"/>
    <lineage>
        <taxon>Bacteria</taxon>
        <taxon>Bacillati</taxon>
        <taxon>Actinomycetota</taxon>
        <taxon>Actinomycetes</taxon>
        <taxon>Mycobacteriales</taxon>
        <taxon>Mycobacteriaceae</taxon>
        <taxon>Mycobacteroides</taxon>
        <taxon>Mycobacteroides abscessus</taxon>
    </lineage>
</organism>
<accession>A0A1T8H5L9</accession>
<proteinExistence type="predicted"/>
<gene>
    <name evidence="1" type="ORF">SAMEA2259716_05731</name>
</gene>
<reference evidence="1 2" key="1">
    <citation type="submission" date="2016-11" db="EMBL/GenBank/DDBJ databases">
        <authorList>
            <consortium name="Pathogen Informatics"/>
        </authorList>
    </citation>
    <scope>NUCLEOTIDE SEQUENCE [LARGE SCALE GENOMIC DNA]</scope>
    <source>
        <strain evidence="1 2">911</strain>
    </source>
</reference>
<evidence type="ECO:0000313" key="2">
    <source>
        <dbReference type="Proteomes" id="UP000190074"/>
    </source>
</evidence>
<evidence type="ECO:0000313" key="1">
    <source>
        <dbReference type="EMBL" id="SKN00344.1"/>
    </source>
</evidence>
<dbReference type="EMBL" id="FVGW01000022">
    <property type="protein sequence ID" value="SKN00344.1"/>
    <property type="molecule type" value="Genomic_DNA"/>
</dbReference>
<dbReference type="Proteomes" id="UP000190074">
    <property type="component" value="Unassembled WGS sequence"/>
</dbReference>
<name>A0A1T8H5L9_9MYCO</name>
<dbReference type="RefSeq" id="WP_165643385.1">
    <property type="nucleotide sequence ID" value="NZ_FVGW01000022.1"/>
</dbReference>
<dbReference type="AlphaFoldDB" id="A0A1T8H5L9"/>
<sequence>MRVNAVALHLVPGTPETGLWCEICLLPSRYEVALYALVGDSAPIHVGTFHGCDGHQA</sequence>
<protein>
    <submittedName>
        <fullName evidence="1">Uncharacterized protein</fullName>
    </submittedName>
</protein>